<comment type="subunit">
    <text evidence="3">Interacts with ODC and thereby sterically blocks ODC homodimerization.</text>
</comment>
<comment type="function">
    <text evidence="1">Ornithine decarboxylase (ODC) antizyme protein that negatively regulates ODC activity and intracellular polyamine biosynthesis in response to increased intracellular polyamine levels. Binds to ODC monomers, inhibiting the assembly of the functional ODC homodimer, and targets the monomers for ubiquitin-independent proteolytic destruction by the 26S proteasome.</text>
</comment>
<comment type="similarity">
    <text evidence="2">Belongs to the ODC antizyme family.</text>
</comment>
<reference evidence="8" key="1">
    <citation type="journal article" date="2018" name="Nat. Microbiol.">
        <title>Leveraging single-cell genomics to expand the fungal tree of life.</title>
        <authorList>
            <person name="Ahrendt S.R."/>
            <person name="Quandt C.A."/>
            <person name="Ciobanu D."/>
            <person name="Clum A."/>
            <person name="Salamov A."/>
            <person name="Andreopoulos B."/>
            <person name="Cheng J.F."/>
            <person name="Woyke T."/>
            <person name="Pelin A."/>
            <person name="Henrissat B."/>
            <person name="Reynolds N.K."/>
            <person name="Benny G.L."/>
            <person name="Smith M.E."/>
            <person name="James T.Y."/>
            <person name="Grigoriev I.V."/>
        </authorList>
    </citation>
    <scope>NUCLEOTIDE SEQUENCE [LARGE SCALE GENOMIC DNA]</scope>
    <source>
        <strain evidence="8">RSA 468</strain>
    </source>
</reference>
<dbReference type="InterPro" id="IPR002993">
    <property type="entry name" value="ODC_AZ"/>
</dbReference>
<dbReference type="GO" id="GO:0005634">
    <property type="term" value="C:nucleus"/>
    <property type="evidence" value="ECO:0007669"/>
    <property type="project" value="TreeGrafter"/>
</dbReference>
<dbReference type="PANTHER" id="PTHR10279">
    <property type="entry name" value="ORNITHINE DECARBOXYLASE ANTIZYME"/>
    <property type="match status" value="1"/>
</dbReference>
<evidence type="ECO:0000256" key="2">
    <source>
        <dbReference type="ARBA" id="ARBA00008796"/>
    </source>
</evidence>
<feature type="compositionally biased region" description="Acidic residues" evidence="6">
    <location>
        <begin position="94"/>
        <end position="106"/>
    </location>
</feature>
<dbReference type="GO" id="GO:0008073">
    <property type="term" value="F:ornithine decarboxylase inhibitor activity"/>
    <property type="evidence" value="ECO:0007669"/>
    <property type="project" value="InterPro"/>
</dbReference>
<keyword evidence="8" id="KW-1185">Reference proteome</keyword>
<evidence type="ECO:0000256" key="3">
    <source>
        <dbReference type="ARBA" id="ARBA00011486"/>
    </source>
</evidence>
<protein>
    <recommendedName>
        <fullName evidence="4">Ornithine decarboxylase antizyme</fullName>
    </recommendedName>
</protein>
<dbReference type="GO" id="GO:0075523">
    <property type="term" value="P:viral translational frameshifting"/>
    <property type="evidence" value="ECO:0007669"/>
    <property type="project" value="UniProtKB-KW"/>
</dbReference>
<name>A0A4Q0A1W5_9FUNG</name>
<accession>A0A4Q0A1W5</accession>
<gene>
    <name evidence="7" type="ORF">BJ085DRAFT_27370</name>
</gene>
<evidence type="ECO:0000256" key="1">
    <source>
        <dbReference type="ARBA" id="ARBA00002307"/>
    </source>
</evidence>
<evidence type="ECO:0000256" key="6">
    <source>
        <dbReference type="SAM" id="MobiDB-lite"/>
    </source>
</evidence>
<sequence>MTPRPATVSGPTTLLPWLSSARSAPPVTAVKSTSITRGRRPGGAFDVPSVSRAGGGGLTAGVVATAEGGAGVVGGVVSARKGQQQPSPLHANSDESEADDISDDDVTLTTASPLRPRRGNNQTAVRVAVPDHHFDQDLQAPGADAVLWLTVRSWTHPQHTGTWKAFTRSGTLYIEAAGFAQLSDAEFRDVLLALLELCEDVLYCQAVAMCIDRSEPTSADLVRAFMYAGFELVNPTVYQHNPAYILMGYEL</sequence>
<proteinExistence type="inferred from homology"/>
<dbReference type="SUPFAM" id="SSF55729">
    <property type="entry name" value="Acyl-CoA N-acyltransferases (Nat)"/>
    <property type="match status" value="1"/>
</dbReference>
<dbReference type="GO" id="GO:0045732">
    <property type="term" value="P:positive regulation of protein catabolic process"/>
    <property type="evidence" value="ECO:0007669"/>
    <property type="project" value="TreeGrafter"/>
</dbReference>
<evidence type="ECO:0000256" key="4">
    <source>
        <dbReference type="ARBA" id="ARBA00017712"/>
    </source>
</evidence>
<feature type="region of interest" description="Disordered" evidence="6">
    <location>
        <begin position="1"/>
        <end position="52"/>
    </location>
</feature>
<dbReference type="Pfam" id="PF02100">
    <property type="entry name" value="ODC_AZ"/>
    <property type="match status" value="1"/>
</dbReference>
<evidence type="ECO:0000256" key="5">
    <source>
        <dbReference type="ARBA" id="ARBA00022758"/>
    </source>
</evidence>
<dbReference type="EMBL" id="ML002226">
    <property type="protein sequence ID" value="RKP40083.1"/>
    <property type="molecule type" value="Genomic_DNA"/>
</dbReference>
<dbReference type="GO" id="GO:0005737">
    <property type="term" value="C:cytoplasm"/>
    <property type="evidence" value="ECO:0007669"/>
    <property type="project" value="TreeGrafter"/>
</dbReference>
<dbReference type="Gene3D" id="3.40.630.60">
    <property type="match status" value="1"/>
</dbReference>
<organism evidence="7 8">
    <name type="scientific">Dimargaris cristalligena</name>
    <dbReference type="NCBI Taxonomy" id="215637"/>
    <lineage>
        <taxon>Eukaryota</taxon>
        <taxon>Fungi</taxon>
        <taxon>Fungi incertae sedis</taxon>
        <taxon>Zoopagomycota</taxon>
        <taxon>Kickxellomycotina</taxon>
        <taxon>Dimargaritomycetes</taxon>
        <taxon>Dimargaritales</taxon>
        <taxon>Dimargaritaceae</taxon>
        <taxon>Dimargaris</taxon>
    </lineage>
</organism>
<keyword evidence="5" id="KW-0688">Ribosomal frameshifting</keyword>
<dbReference type="AlphaFoldDB" id="A0A4Q0A1W5"/>
<feature type="region of interest" description="Disordered" evidence="6">
    <location>
        <begin position="80"/>
        <end position="121"/>
    </location>
</feature>
<dbReference type="InterPro" id="IPR038581">
    <property type="entry name" value="ODC_AZ_sf"/>
</dbReference>
<dbReference type="STRING" id="215637.A0A4Q0A1W5"/>
<dbReference type="InterPro" id="IPR016181">
    <property type="entry name" value="Acyl_CoA_acyltransferase"/>
</dbReference>
<evidence type="ECO:0000313" key="7">
    <source>
        <dbReference type="EMBL" id="RKP40083.1"/>
    </source>
</evidence>
<evidence type="ECO:0000313" key="8">
    <source>
        <dbReference type="Proteomes" id="UP000268162"/>
    </source>
</evidence>
<dbReference type="PANTHER" id="PTHR10279:SF10">
    <property type="entry name" value="ORNITHINE DECARBOXYLASE ANTIZYME"/>
    <property type="match status" value="1"/>
</dbReference>
<dbReference type="Proteomes" id="UP000268162">
    <property type="component" value="Unassembled WGS sequence"/>
</dbReference>